<evidence type="ECO:0000313" key="3">
    <source>
        <dbReference type="EMBL" id="KEQ95830.1"/>
    </source>
</evidence>
<name>A0A074YDJ8_AURSE</name>
<feature type="compositionally biased region" description="Polar residues" evidence="1">
    <location>
        <begin position="182"/>
        <end position="193"/>
    </location>
</feature>
<accession>A0A074YDJ8</accession>
<keyword evidence="2" id="KW-1133">Transmembrane helix</keyword>
<evidence type="ECO:0000256" key="1">
    <source>
        <dbReference type="SAM" id="MobiDB-lite"/>
    </source>
</evidence>
<reference evidence="3 4" key="1">
    <citation type="journal article" date="2014" name="BMC Genomics">
        <title>Genome sequencing of four Aureobasidium pullulans varieties: biotechnological potential, stress tolerance, and description of new species.</title>
        <authorList>
            <person name="Gostin Ar C."/>
            <person name="Ohm R.A."/>
            <person name="Kogej T."/>
            <person name="Sonjak S."/>
            <person name="Turk M."/>
            <person name="Zajc J."/>
            <person name="Zalar P."/>
            <person name="Grube M."/>
            <person name="Sun H."/>
            <person name="Han J."/>
            <person name="Sharma A."/>
            <person name="Chiniquy J."/>
            <person name="Ngan C.Y."/>
            <person name="Lipzen A."/>
            <person name="Barry K."/>
            <person name="Grigoriev I.V."/>
            <person name="Gunde-Cimerman N."/>
        </authorList>
    </citation>
    <scope>NUCLEOTIDE SEQUENCE [LARGE SCALE GENOMIC DNA]</scope>
    <source>
        <strain evidence="3 4">EXF-2481</strain>
    </source>
</reference>
<gene>
    <name evidence="3" type="ORF">AUEXF2481DRAFT_29247</name>
</gene>
<dbReference type="HOGENOM" id="CLU_1348690_0_0_1"/>
<organism evidence="3 4">
    <name type="scientific">Aureobasidium subglaciale (strain EXF-2481)</name>
    <name type="common">Aureobasidium pullulans var. subglaciale</name>
    <dbReference type="NCBI Taxonomy" id="1043005"/>
    <lineage>
        <taxon>Eukaryota</taxon>
        <taxon>Fungi</taxon>
        <taxon>Dikarya</taxon>
        <taxon>Ascomycota</taxon>
        <taxon>Pezizomycotina</taxon>
        <taxon>Dothideomycetes</taxon>
        <taxon>Dothideomycetidae</taxon>
        <taxon>Dothideales</taxon>
        <taxon>Saccotheciaceae</taxon>
        <taxon>Aureobasidium</taxon>
    </lineage>
</organism>
<evidence type="ECO:0000256" key="2">
    <source>
        <dbReference type="SAM" id="Phobius"/>
    </source>
</evidence>
<proteinExistence type="predicted"/>
<feature type="region of interest" description="Disordered" evidence="1">
    <location>
        <begin position="182"/>
        <end position="203"/>
    </location>
</feature>
<dbReference type="InParanoid" id="A0A074YDJ8"/>
<keyword evidence="2" id="KW-0472">Membrane</keyword>
<dbReference type="OrthoDB" id="3914292at2759"/>
<dbReference type="GeneID" id="25363918"/>
<feature type="transmembrane region" description="Helical" evidence="2">
    <location>
        <begin position="12"/>
        <end position="31"/>
    </location>
</feature>
<dbReference type="EMBL" id="KL584758">
    <property type="protein sequence ID" value="KEQ95830.1"/>
    <property type="molecule type" value="Genomic_DNA"/>
</dbReference>
<dbReference type="RefSeq" id="XP_013344170.1">
    <property type="nucleotide sequence ID" value="XM_013488716.1"/>
</dbReference>
<evidence type="ECO:0000313" key="4">
    <source>
        <dbReference type="Proteomes" id="UP000030641"/>
    </source>
</evidence>
<sequence length="203" mass="22744">MSETFFGMNASPTARVLLSFTAYILASLIYYTVDIHILSEIVDSDGIVNDTVNACVLIFFNLVVLLPFLGLSLLNSIRAMSQAFFDEAADSRVVFGCILGPLFMAAKLLFSDGVEEMGFFEWLWWVQWAVVPGAAVMTVFGKVWNRFVVRRRGQSRESEEEEGLVDHVEGESLAHAIERSEMYQNELSASNRPSAAIRDEEKL</sequence>
<feature type="transmembrane region" description="Helical" evidence="2">
    <location>
        <begin position="122"/>
        <end position="144"/>
    </location>
</feature>
<protein>
    <submittedName>
        <fullName evidence="3">Uncharacterized protein</fullName>
    </submittedName>
</protein>
<dbReference type="Proteomes" id="UP000030641">
    <property type="component" value="Unassembled WGS sequence"/>
</dbReference>
<dbReference type="AlphaFoldDB" id="A0A074YDJ8"/>
<feature type="transmembrane region" description="Helical" evidence="2">
    <location>
        <begin position="93"/>
        <end position="110"/>
    </location>
</feature>
<keyword evidence="4" id="KW-1185">Reference proteome</keyword>
<keyword evidence="2" id="KW-0812">Transmembrane</keyword>
<feature type="transmembrane region" description="Helical" evidence="2">
    <location>
        <begin position="51"/>
        <end position="73"/>
    </location>
</feature>